<dbReference type="PANTHER" id="PTHR42718">
    <property type="entry name" value="MAJOR FACILITATOR SUPERFAMILY MULTIDRUG TRANSPORTER MFSC"/>
    <property type="match status" value="1"/>
</dbReference>
<feature type="transmembrane region" description="Helical" evidence="8">
    <location>
        <begin position="361"/>
        <end position="385"/>
    </location>
</feature>
<dbReference type="EMBL" id="LR589091">
    <property type="protein sequence ID" value="VTO99156.1"/>
    <property type="molecule type" value="Genomic_DNA"/>
</dbReference>
<evidence type="ECO:0000256" key="8">
    <source>
        <dbReference type="SAM" id="Phobius"/>
    </source>
</evidence>
<dbReference type="InterPro" id="IPR036259">
    <property type="entry name" value="MFS_trans_sf"/>
</dbReference>
<feature type="domain" description="Major facilitator superfamily (MFS) profile" evidence="9">
    <location>
        <begin position="17"/>
        <end position="458"/>
    </location>
</feature>
<accession>A0A653ENR8</accession>
<feature type="transmembrane region" description="Helical" evidence="8">
    <location>
        <begin position="116"/>
        <end position="133"/>
    </location>
</feature>
<dbReference type="GO" id="GO:0022857">
    <property type="term" value="F:transmembrane transporter activity"/>
    <property type="evidence" value="ECO:0007669"/>
    <property type="project" value="InterPro"/>
</dbReference>
<keyword evidence="7 8" id="KW-0472">Membrane</keyword>
<evidence type="ECO:0000256" key="7">
    <source>
        <dbReference type="ARBA" id="ARBA00023136"/>
    </source>
</evidence>
<dbReference type="GO" id="GO:0005886">
    <property type="term" value="C:plasma membrane"/>
    <property type="evidence" value="ECO:0007669"/>
    <property type="project" value="UniProtKB-SubCell"/>
</dbReference>
<dbReference type="InterPro" id="IPR020846">
    <property type="entry name" value="MFS_dom"/>
</dbReference>
<sequence length="553" mass="57981">MLIRELGHHMNRTQLLTLIATGLGVFMILLDALIVNVALPDIQRSFGVGEDGLQWVVAAYSLGMAVFMMSAAALADRYGRRRWYLVGVSLFTVGSIACGLAPCIGVLAIARGVQGLGAATVSVTSLALVSAAFPEPKKKAQAIGIWTAIGSVGMAAGPSLGGLLVDRWGWRSIFYVNVPLGAVVLLLTLGFVVESRNERSGRFDLAGQVLFIVTVGAFVYAIIEGPEVGWTSPRIIALLVTAVAGGAAFVWLERRSPDPMMDLSLFRDSAYALSIGTICTVFFAVYGMLLLTTQFLQNVRGYTPSVTGLMIVPFSAGVVIVSPLVGPLVGRVGARLLVLLGLCLLMLGLLTLIVSEQRSSGLVLVGLALCGAGIGLCLTPITTVAMNAVPPERAGMASGIMSAQRAIGSTIGFAVLGSVLAAWLTATLEPHLEPAVPDPVARHAIAEVIIDNVNPRAHVSGIVPRQQLHHDPAQIAEEDFIDGIRVAFLIATVSLGCVFLAGWRWFPRGVAKREAVTPPIVELDDGMPVNPGPDAASVDAIAVPLSGCAQGRC</sequence>
<dbReference type="PROSITE" id="PS50850">
    <property type="entry name" value="MFS"/>
    <property type="match status" value="1"/>
</dbReference>
<evidence type="ECO:0000256" key="3">
    <source>
        <dbReference type="ARBA" id="ARBA00022448"/>
    </source>
</evidence>
<feature type="transmembrane region" description="Helical" evidence="8">
    <location>
        <begin position="406"/>
        <end position="426"/>
    </location>
</feature>
<dbReference type="InterPro" id="IPR005829">
    <property type="entry name" value="Sugar_transporter_CS"/>
</dbReference>
<dbReference type="Gene3D" id="1.20.1250.20">
    <property type="entry name" value="MFS general substrate transporter like domains"/>
    <property type="match status" value="1"/>
</dbReference>
<gene>
    <name evidence="10" type="primary">stp_2</name>
    <name evidence="10" type="ORF">BIN_B_02920</name>
</gene>
<feature type="transmembrane region" description="Helical" evidence="8">
    <location>
        <begin position="235"/>
        <end position="252"/>
    </location>
</feature>
<evidence type="ECO:0000313" key="10">
    <source>
        <dbReference type="EMBL" id="VTO99156.1"/>
    </source>
</evidence>
<dbReference type="PANTHER" id="PTHR42718:SF9">
    <property type="entry name" value="MAJOR FACILITATOR SUPERFAMILY MULTIDRUG TRANSPORTER MFSC"/>
    <property type="match status" value="1"/>
</dbReference>
<protein>
    <submittedName>
        <fullName evidence="10">Multidrug resistance protein stp</fullName>
    </submittedName>
</protein>
<evidence type="ECO:0000256" key="6">
    <source>
        <dbReference type="ARBA" id="ARBA00022989"/>
    </source>
</evidence>
<feature type="transmembrane region" description="Helical" evidence="8">
    <location>
        <begin position="205"/>
        <end position="223"/>
    </location>
</feature>
<proteinExistence type="inferred from homology"/>
<dbReference type="NCBIfam" id="TIGR00711">
    <property type="entry name" value="efflux_EmrB"/>
    <property type="match status" value="1"/>
</dbReference>
<feature type="transmembrane region" description="Helical" evidence="8">
    <location>
        <begin position="486"/>
        <end position="506"/>
    </location>
</feature>
<dbReference type="Pfam" id="PF07690">
    <property type="entry name" value="MFS_1"/>
    <property type="match status" value="1"/>
</dbReference>
<evidence type="ECO:0000256" key="5">
    <source>
        <dbReference type="ARBA" id="ARBA00022692"/>
    </source>
</evidence>
<evidence type="ECO:0000256" key="1">
    <source>
        <dbReference type="ARBA" id="ARBA00004651"/>
    </source>
</evidence>
<organism evidence="10">
    <name type="scientific">Mycobacterium riyadhense</name>
    <dbReference type="NCBI Taxonomy" id="486698"/>
    <lineage>
        <taxon>Bacteria</taxon>
        <taxon>Bacillati</taxon>
        <taxon>Actinomycetota</taxon>
        <taxon>Actinomycetes</taxon>
        <taxon>Mycobacteriales</taxon>
        <taxon>Mycobacteriaceae</taxon>
        <taxon>Mycobacterium</taxon>
    </lineage>
</organism>
<dbReference type="AlphaFoldDB" id="A0A653ENR8"/>
<dbReference type="PROSITE" id="PS00216">
    <property type="entry name" value="SUGAR_TRANSPORT_1"/>
    <property type="match status" value="1"/>
</dbReference>
<feature type="transmembrane region" description="Helical" evidence="8">
    <location>
        <begin position="273"/>
        <end position="296"/>
    </location>
</feature>
<dbReference type="Gene3D" id="1.20.1720.10">
    <property type="entry name" value="Multidrug resistance protein D"/>
    <property type="match status" value="1"/>
</dbReference>
<name>A0A653ENR8_9MYCO</name>
<evidence type="ECO:0000259" key="9">
    <source>
        <dbReference type="PROSITE" id="PS50850"/>
    </source>
</evidence>
<keyword evidence="3" id="KW-0813">Transport</keyword>
<evidence type="ECO:0000256" key="4">
    <source>
        <dbReference type="ARBA" id="ARBA00022475"/>
    </source>
</evidence>
<evidence type="ECO:0000256" key="2">
    <source>
        <dbReference type="ARBA" id="ARBA00008537"/>
    </source>
</evidence>
<feature type="transmembrane region" description="Helical" evidence="8">
    <location>
        <begin position="336"/>
        <end position="355"/>
    </location>
</feature>
<feature type="transmembrane region" description="Helical" evidence="8">
    <location>
        <begin position="140"/>
        <end position="160"/>
    </location>
</feature>
<reference evidence="10" key="1">
    <citation type="submission" date="2019-05" db="EMBL/GenBank/DDBJ databases">
        <authorList>
            <person name="Naeem R."/>
            <person name="Antony C."/>
            <person name="Guan Q."/>
        </authorList>
    </citation>
    <scope>NUCLEOTIDE SEQUENCE</scope>
    <source>
        <strain evidence="10">2</strain>
    </source>
</reference>
<dbReference type="CDD" id="cd17321">
    <property type="entry name" value="MFS_MMR_MDR_like"/>
    <property type="match status" value="1"/>
</dbReference>
<feature type="transmembrane region" description="Helical" evidence="8">
    <location>
        <begin position="55"/>
        <end position="76"/>
    </location>
</feature>
<dbReference type="InterPro" id="IPR011701">
    <property type="entry name" value="MFS"/>
</dbReference>
<feature type="transmembrane region" description="Helical" evidence="8">
    <location>
        <begin position="172"/>
        <end position="193"/>
    </location>
</feature>
<dbReference type="SUPFAM" id="SSF103473">
    <property type="entry name" value="MFS general substrate transporter"/>
    <property type="match status" value="1"/>
</dbReference>
<feature type="transmembrane region" description="Helical" evidence="8">
    <location>
        <begin position="83"/>
        <end position="110"/>
    </location>
</feature>
<keyword evidence="4" id="KW-1003">Cell membrane</keyword>
<keyword evidence="6 8" id="KW-1133">Transmembrane helix</keyword>
<comment type="similarity">
    <text evidence="2">Belongs to the major facilitator superfamily. EmrB family.</text>
</comment>
<feature type="transmembrane region" description="Helical" evidence="8">
    <location>
        <begin position="15"/>
        <end position="35"/>
    </location>
</feature>
<dbReference type="InterPro" id="IPR004638">
    <property type="entry name" value="EmrB-like"/>
</dbReference>
<feature type="transmembrane region" description="Helical" evidence="8">
    <location>
        <begin position="308"/>
        <end position="329"/>
    </location>
</feature>
<comment type="subcellular location">
    <subcellularLocation>
        <location evidence="1">Cell membrane</location>
        <topology evidence="1">Multi-pass membrane protein</topology>
    </subcellularLocation>
</comment>
<keyword evidence="5 8" id="KW-0812">Transmembrane</keyword>
<dbReference type="PRINTS" id="PR01036">
    <property type="entry name" value="TCRTETB"/>
</dbReference>